<reference evidence="2 3" key="1">
    <citation type="journal article" date="2017" name="Elife">
        <title>Extensive horizontal gene transfer in cheese-associated bacteria.</title>
        <authorList>
            <person name="Bonham K.S."/>
            <person name="Wolfe B.E."/>
            <person name="Dutton R.J."/>
        </authorList>
    </citation>
    <scope>NUCLEOTIDE SEQUENCE [LARGE SCALE GENOMIC DNA]</scope>
    <source>
        <strain evidence="2 3">JB196</strain>
    </source>
</reference>
<protein>
    <submittedName>
        <fullName evidence="2">Glycosyltransferase</fullName>
    </submittedName>
</protein>
<organism evidence="2 3">
    <name type="scientific">Vibrio casei</name>
    <dbReference type="NCBI Taxonomy" id="673372"/>
    <lineage>
        <taxon>Bacteria</taxon>
        <taxon>Pseudomonadati</taxon>
        <taxon>Pseudomonadota</taxon>
        <taxon>Gammaproteobacteria</taxon>
        <taxon>Vibrionales</taxon>
        <taxon>Vibrionaceae</taxon>
        <taxon>Vibrio</taxon>
    </lineage>
</organism>
<dbReference type="PANTHER" id="PTHR43685">
    <property type="entry name" value="GLYCOSYLTRANSFERASE"/>
    <property type="match status" value="1"/>
</dbReference>
<dbReference type="Proteomes" id="UP000252479">
    <property type="component" value="Unassembled WGS sequence"/>
</dbReference>
<sequence>MSLVSVYIPTHNRADMLKRAVDSVLKQSYQNLEIIIVDDGSIDETPNVINEYKSIYNNIVSLRNDIPKGACHSRNRAINIANGEFITGLDDDDEFESEHIKTLVENYNNKYSFIASSLKENDGKNIFIRSDGAGEISLDVLLHYNAVGNQVFTKTSYLKEINGFDETLPALQDYDTWVCLVRRFGGGLKLSSATYIWHTGHEQNRISNSNSKRLLGLTLFINKHGNLMTESHNKSMFILRKKIEKTSFSIFDLVKNINSFNCKSAISLYLNLNLSFISNLWKNMKGKLNK</sequence>
<dbReference type="EMBL" id="QPGL01000003">
    <property type="protein sequence ID" value="RCS69124.1"/>
    <property type="molecule type" value="Genomic_DNA"/>
</dbReference>
<dbReference type="GeneID" id="303190443"/>
<evidence type="ECO:0000313" key="3">
    <source>
        <dbReference type="Proteomes" id="UP000252479"/>
    </source>
</evidence>
<feature type="domain" description="Glycosyltransferase 2-like" evidence="1">
    <location>
        <begin position="5"/>
        <end position="130"/>
    </location>
</feature>
<dbReference type="Gene3D" id="3.90.550.10">
    <property type="entry name" value="Spore Coat Polysaccharide Biosynthesis Protein SpsA, Chain A"/>
    <property type="match status" value="1"/>
</dbReference>
<dbReference type="Pfam" id="PF00535">
    <property type="entry name" value="Glycos_transf_2"/>
    <property type="match status" value="1"/>
</dbReference>
<dbReference type="AlphaFoldDB" id="A0A368LG42"/>
<name>A0A368LG42_9VIBR</name>
<dbReference type="InterPro" id="IPR050834">
    <property type="entry name" value="Glycosyltransf_2"/>
</dbReference>
<dbReference type="InterPro" id="IPR001173">
    <property type="entry name" value="Glyco_trans_2-like"/>
</dbReference>
<keyword evidence="3" id="KW-1185">Reference proteome</keyword>
<dbReference type="CDD" id="cd00761">
    <property type="entry name" value="Glyco_tranf_GTA_type"/>
    <property type="match status" value="1"/>
</dbReference>
<evidence type="ECO:0000313" key="2">
    <source>
        <dbReference type="EMBL" id="RCS69124.1"/>
    </source>
</evidence>
<keyword evidence="2" id="KW-0808">Transferase</keyword>
<dbReference type="SUPFAM" id="SSF53448">
    <property type="entry name" value="Nucleotide-diphospho-sugar transferases"/>
    <property type="match status" value="1"/>
</dbReference>
<comment type="caution">
    <text evidence="2">The sequence shown here is derived from an EMBL/GenBank/DDBJ whole genome shotgun (WGS) entry which is preliminary data.</text>
</comment>
<dbReference type="GO" id="GO:0016740">
    <property type="term" value="F:transferase activity"/>
    <property type="evidence" value="ECO:0007669"/>
    <property type="project" value="UniProtKB-KW"/>
</dbReference>
<dbReference type="PANTHER" id="PTHR43685:SF2">
    <property type="entry name" value="GLYCOSYLTRANSFERASE 2-LIKE DOMAIN-CONTAINING PROTEIN"/>
    <property type="match status" value="1"/>
</dbReference>
<gene>
    <name evidence="2" type="ORF">CIK83_16085</name>
</gene>
<evidence type="ECO:0000259" key="1">
    <source>
        <dbReference type="Pfam" id="PF00535"/>
    </source>
</evidence>
<accession>A0A368LG42</accession>
<dbReference type="RefSeq" id="WP_086962152.1">
    <property type="nucleotide sequence ID" value="NZ_FUKS01000041.1"/>
</dbReference>
<proteinExistence type="predicted"/>
<dbReference type="InterPro" id="IPR029044">
    <property type="entry name" value="Nucleotide-diphossugar_trans"/>
</dbReference>